<name>A0AAD1GYI7_MYCXE</name>
<evidence type="ECO:0000256" key="1">
    <source>
        <dbReference type="ARBA" id="ARBA00010652"/>
    </source>
</evidence>
<dbReference type="Pfam" id="PF12484">
    <property type="entry name" value="PPE-SVP"/>
    <property type="match status" value="1"/>
</dbReference>
<dbReference type="RefSeq" id="WP_003922895.1">
    <property type="nucleotide sequence ID" value="NZ_AP022314.1"/>
</dbReference>
<evidence type="ECO:0000313" key="6">
    <source>
        <dbReference type="Proteomes" id="UP000464624"/>
    </source>
</evidence>
<dbReference type="KEGG" id="mxe:MYXE_13320"/>
<dbReference type="InterPro" id="IPR000030">
    <property type="entry name" value="PPE_dom"/>
</dbReference>
<evidence type="ECO:0000313" key="5">
    <source>
        <dbReference type="EMBL" id="BBU21543.1"/>
    </source>
</evidence>
<protein>
    <submittedName>
        <fullName evidence="5">Ribulose-phosphate 3-epimerase</fullName>
    </submittedName>
</protein>
<dbReference type="EMBL" id="AP022314">
    <property type="protein sequence ID" value="BBU21543.1"/>
    <property type="molecule type" value="Genomic_DNA"/>
</dbReference>
<gene>
    <name evidence="5" type="primary">PPE29_1</name>
    <name evidence="5" type="ORF">MYXE_13320</name>
</gene>
<sequence length="473" mass="46681">MDFAMLPPEINSGRIYAGPGSGPLVAAAEAWDGLAAELHSAANAYQSVISGLTAGLWLGPSSASMATAAASYVAWLSVTAGQAEEAASQAKAGAAAYEEALASTVPPPLIAANRAQLTALVATNLLGQNTPAIAAIEAQYAEMWAQDAAAMYGYASSSASATALRPFTSPLASVNPDGAAIQATAVDHATGTAAGNAQRTVSSAQHAFSAVPSALSSFAAAPAAAADPPDPLSTLASLISIFINGPSGIAALGALTPVAPLGLAGFPYVVEGALSGLHEDQIISGWAGVEPWPGTGSVPPTEFPAIITHPGPLAGSSASSVSAGLGEANKIGALSVPPTWTVATPAVRPVALALPRTGVGAPAAGLAGNSVNPLSDMALAGMAGSAMGATLGAGSGREDGKATPGHRVAARAGRAATPGDNASTDSKGQASQSNPRPVVTGVAARIREIAKLRDEGRLTDEEFSEQKKRLLGR</sequence>
<reference evidence="5 6" key="1">
    <citation type="submission" date="2019-12" db="EMBL/GenBank/DDBJ databases">
        <title>Complete genome sequence of Mycolicibacterium xenopi str. JCM15661T.</title>
        <authorList>
            <person name="Yoshida M."/>
            <person name="Fukano H."/>
            <person name="Asakura T."/>
            <person name="Hoshino Y."/>
        </authorList>
    </citation>
    <scope>NUCLEOTIDE SEQUENCE [LARGE SCALE GENOMIC DNA]</scope>
    <source>
        <strain evidence="5 6">JCM 15661T</strain>
    </source>
</reference>
<dbReference type="Gene3D" id="1.20.1260.20">
    <property type="entry name" value="PPE superfamily"/>
    <property type="match status" value="1"/>
</dbReference>
<dbReference type="InterPro" id="IPR038332">
    <property type="entry name" value="PPE_sf"/>
</dbReference>
<evidence type="ECO:0000256" key="2">
    <source>
        <dbReference type="SAM" id="MobiDB-lite"/>
    </source>
</evidence>
<dbReference type="AlphaFoldDB" id="A0AAD1GYI7"/>
<dbReference type="GO" id="GO:0052572">
    <property type="term" value="P:response to host immune response"/>
    <property type="evidence" value="ECO:0007669"/>
    <property type="project" value="TreeGrafter"/>
</dbReference>
<dbReference type="PANTHER" id="PTHR46766">
    <property type="entry name" value="GLUTAMINE-RICH PROTEIN 2"/>
    <property type="match status" value="1"/>
</dbReference>
<organism evidence="5 6">
    <name type="scientific">Mycobacterium xenopi</name>
    <dbReference type="NCBI Taxonomy" id="1789"/>
    <lineage>
        <taxon>Bacteria</taxon>
        <taxon>Bacillati</taxon>
        <taxon>Actinomycetota</taxon>
        <taxon>Actinomycetes</taxon>
        <taxon>Mycobacteriales</taxon>
        <taxon>Mycobacteriaceae</taxon>
        <taxon>Mycobacterium</taxon>
    </lineage>
</organism>
<feature type="compositionally biased region" description="Polar residues" evidence="2">
    <location>
        <begin position="420"/>
        <end position="435"/>
    </location>
</feature>
<dbReference type="Proteomes" id="UP000464624">
    <property type="component" value="Chromosome"/>
</dbReference>
<dbReference type="FunFam" id="1.20.1260.20:FF:000001">
    <property type="entry name" value="PPE family protein PPE41"/>
    <property type="match status" value="1"/>
</dbReference>
<feature type="domain" description="PPE" evidence="3">
    <location>
        <begin position="2"/>
        <end position="164"/>
    </location>
</feature>
<feature type="region of interest" description="Disordered" evidence="2">
    <location>
        <begin position="393"/>
        <end position="441"/>
    </location>
</feature>
<comment type="similarity">
    <text evidence="1">Belongs to the mycobacterial PPE family.</text>
</comment>
<evidence type="ECO:0000259" key="3">
    <source>
        <dbReference type="Pfam" id="PF00823"/>
    </source>
</evidence>
<accession>A0AAD1GYI7</accession>
<evidence type="ECO:0000259" key="4">
    <source>
        <dbReference type="Pfam" id="PF12484"/>
    </source>
</evidence>
<dbReference type="SUPFAM" id="SSF140459">
    <property type="entry name" value="PE/PPE dimer-like"/>
    <property type="match status" value="1"/>
</dbReference>
<feature type="domain" description="PPE family C-terminal" evidence="4">
    <location>
        <begin position="322"/>
        <end position="401"/>
    </location>
</feature>
<dbReference type="InterPro" id="IPR022171">
    <property type="entry name" value="PPE_C"/>
</dbReference>
<dbReference type="PANTHER" id="PTHR46766:SF1">
    <property type="entry name" value="GLUTAMINE-RICH PROTEIN 2"/>
    <property type="match status" value="1"/>
</dbReference>
<proteinExistence type="inferred from homology"/>
<dbReference type="Pfam" id="PF00823">
    <property type="entry name" value="PPE"/>
    <property type="match status" value="1"/>
</dbReference>